<comment type="caution">
    <text evidence="2">The sequence shown here is derived from an EMBL/GenBank/DDBJ whole genome shotgun (WGS) entry which is preliminary data.</text>
</comment>
<reference evidence="2 3" key="2">
    <citation type="journal article" date="2021" name="Curr. Genet.">
        <title>Genetic response to nitrogen starvation in the aggressive Eucalyptus foliar pathogen Teratosphaeria destructans.</title>
        <authorList>
            <person name="Havenga M."/>
            <person name="Wingfield B.D."/>
            <person name="Wingfield M.J."/>
            <person name="Dreyer L.L."/>
            <person name="Roets F."/>
            <person name="Aylward J."/>
        </authorList>
    </citation>
    <scope>NUCLEOTIDE SEQUENCE [LARGE SCALE GENOMIC DNA]</scope>
    <source>
        <strain evidence="2">CMW44962</strain>
    </source>
</reference>
<keyword evidence="3" id="KW-1185">Reference proteome</keyword>
<evidence type="ECO:0000313" key="2">
    <source>
        <dbReference type="EMBL" id="KAH9828988.1"/>
    </source>
</evidence>
<feature type="region of interest" description="Disordered" evidence="1">
    <location>
        <begin position="95"/>
        <end position="123"/>
    </location>
</feature>
<accession>A0A9W7SU55</accession>
<organism evidence="2 3">
    <name type="scientific">Teratosphaeria destructans</name>
    <dbReference type="NCBI Taxonomy" id="418781"/>
    <lineage>
        <taxon>Eukaryota</taxon>
        <taxon>Fungi</taxon>
        <taxon>Dikarya</taxon>
        <taxon>Ascomycota</taxon>
        <taxon>Pezizomycotina</taxon>
        <taxon>Dothideomycetes</taxon>
        <taxon>Dothideomycetidae</taxon>
        <taxon>Mycosphaerellales</taxon>
        <taxon>Teratosphaeriaceae</taxon>
        <taxon>Teratosphaeria</taxon>
    </lineage>
</organism>
<name>A0A9W7SU55_9PEZI</name>
<protein>
    <submittedName>
        <fullName evidence="2">Uncharacterized protein</fullName>
    </submittedName>
</protein>
<gene>
    <name evidence="2" type="ORF">Tdes44962_MAKER09192</name>
</gene>
<evidence type="ECO:0000256" key="1">
    <source>
        <dbReference type="SAM" id="MobiDB-lite"/>
    </source>
</evidence>
<dbReference type="EMBL" id="RIBY02001434">
    <property type="protein sequence ID" value="KAH9828988.1"/>
    <property type="molecule type" value="Genomic_DNA"/>
</dbReference>
<feature type="compositionally biased region" description="Basic and acidic residues" evidence="1">
    <location>
        <begin position="96"/>
        <end position="115"/>
    </location>
</feature>
<dbReference type="AlphaFoldDB" id="A0A9W7SU55"/>
<dbReference type="OrthoDB" id="10432495at2759"/>
<evidence type="ECO:0000313" key="3">
    <source>
        <dbReference type="Proteomes" id="UP001138500"/>
    </source>
</evidence>
<dbReference type="Proteomes" id="UP001138500">
    <property type="component" value="Unassembled WGS sequence"/>
</dbReference>
<sequence length="123" mass="13938">MCVRLSGFRACIGKQKRHNHKEWYAREVLVSDIIAVNADISRQKQQGSYKTQTDEWRRLEIDDTTPDKPDLAGIGQVAPEGHAIHEWMRTQYAEKAGLRERDDGEAASTDRHDETLGEAGGYV</sequence>
<reference evidence="2 3" key="1">
    <citation type="journal article" date="2018" name="IMA Fungus">
        <title>IMA Genome-F 10: Nine draft genome sequences of Claviceps purpurea s.lat., including C. arundinis, C. humidiphila, and C. cf. spartinae, pseudomolecules for the pitch canker pathogen Fusarium circinatum, draft genome of Davidsoniella eucalypti, Grosmannia galeiformis, Quambalaria eucalypti, and Teratosphaeria destructans.</title>
        <authorList>
            <person name="Wingfield B.D."/>
            <person name="Liu M."/>
            <person name="Nguyen H.D."/>
            <person name="Lane F.A."/>
            <person name="Morgan S.W."/>
            <person name="De Vos L."/>
            <person name="Wilken P.M."/>
            <person name="Duong T.A."/>
            <person name="Aylward J."/>
            <person name="Coetzee M.P."/>
            <person name="Dadej K."/>
            <person name="De Beer Z.W."/>
            <person name="Findlay W."/>
            <person name="Havenga M."/>
            <person name="Kolarik M."/>
            <person name="Menzies J.G."/>
            <person name="Naidoo K."/>
            <person name="Pochopski O."/>
            <person name="Shoukouhi P."/>
            <person name="Santana Q.C."/>
            <person name="Seifert K.A."/>
            <person name="Soal N."/>
            <person name="Steenkamp E.T."/>
            <person name="Tatham C.T."/>
            <person name="van der Nest M.A."/>
            <person name="Wingfield M.J."/>
        </authorList>
    </citation>
    <scope>NUCLEOTIDE SEQUENCE [LARGE SCALE GENOMIC DNA]</scope>
    <source>
        <strain evidence="2">CMW44962</strain>
    </source>
</reference>
<proteinExistence type="predicted"/>